<dbReference type="GO" id="GO:0030686">
    <property type="term" value="C:90S preribosome"/>
    <property type="evidence" value="ECO:0007669"/>
    <property type="project" value="TreeGrafter"/>
</dbReference>
<dbReference type="GO" id="GO:0003723">
    <property type="term" value="F:RNA binding"/>
    <property type="evidence" value="ECO:0007669"/>
    <property type="project" value="InterPro"/>
</dbReference>
<feature type="region of interest" description="Disordered" evidence="7">
    <location>
        <begin position="1"/>
        <end position="42"/>
    </location>
</feature>
<dbReference type="PANTHER" id="PTHR13102">
    <property type="entry name" value="NUCLEOLAR PROTEIN 9"/>
    <property type="match status" value="1"/>
</dbReference>
<dbReference type="GO" id="GO:0000056">
    <property type="term" value="P:ribosomal small subunit export from nucleus"/>
    <property type="evidence" value="ECO:0007669"/>
    <property type="project" value="TreeGrafter"/>
</dbReference>
<comment type="function">
    <text evidence="4">RNA-binding nucleolar protein required for pre-rRNA processing. Involved in production of 18S rRNA and assembly of small ribosomal subunit.</text>
</comment>
<organism evidence="8 9">
    <name type="scientific">Blumeria hordei</name>
    <name type="common">Barley powdery mildew</name>
    <name type="synonym">Blumeria graminis f. sp. hordei</name>
    <dbReference type="NCBI Taxonomy" id="2867405"/>
    <lineage>
        <taxon>Eukaryota</taxon>
        <taxon>Fungi</taxon>
        <taxon>Dikarya</taxon>
        <taxon>Ascomycota</taxon>
        <taxon>Pezizomycotina</taxon>
        <taxon>Leotiomycetes</taxon>
        <taxon>Erysiphales</taxon>
        <taxon>Erysiphaceae</taxon>
        <taxon>Blumeria</taxon>
    </lineage>
</organism>
<name>A0A383UNZ9_BLUHO</name>
<dbReference type="GO" id="GO:0000480">
    <property type="term" value="P:endonucleolytic cleavage in 5'-ETS of tricistronic rRNA transcript (SSU-rRNA, 5.8S rRNA, LSU-rRNA)"/>
    <property type="evidence" value="ECO:0007669"/>
    <property type="project" value="TreeGrafter"/>
</dbReference>
<comment type="subcellular location">
    <subcellularLocation>
        <location evidence="1">Nucleus</location>
        <location evidence="1">Nucleolus</location>
    </subcellularLocation>
</comment>
<dbReference type="GO" id="GO:0000447">
    <property type="term" value="P:endonucleolytic cleavage in ITS1 to separate SSU-rRNA from 5.8S rRNA and LSU-rRNA from tricistronic rRNA transcript (SSU-rRNA, 5.8S rRNA, LSU-rRNA)"/>
    <property type="evidence" value="ECO:0007669"/>
    <property type="project" value="TreeGrafter"/>
</dbReference>
<evidence type="ECO:0000313" key="9">
    <source>
        <dbReference type="Proteomes" id="UP000275772"/>
    </source>
</evidence>
<dbReference type="Pfam" id="PF22493">
    <property type="entry name" value="PUF_NOP9"/>
    <property type="match status" value="1"/>
</dbReference>
<evidence type="ECO:0000256" key="7">
    <source>
        <dbReference type="SAM" id="MobiDB-lite"/>
    </source>
</evidence>
<dbReference type="SMART" id="SM00025">
    <property type="entry name" value="Pumilio"/>
    <property type="match status" value="6"/>
</dbReference>
<dbReference type="InterPro" id="IPR040000">
    <property type="entry name" value="NOP9"/>
</dbReference>
<dbReference type="AlphaFoldDB" id="A0A383UNZ9"/>
<proteinExistence type="predicted"/>
<evidence type="ECO:0000256" key="1">
    <source>
        <dbReference type="ARBA" id="ARBA00004604"/>
    </source>
</evidence>
<dbReference type="GO" id="GO:0030688">
    <property type="term" value="C:preribosome, small subunit precursor"/>
    <property type="evidence" value="ECO:0007669"/>
    <property type="project" value="TreeGrafter"/>
</dbReference>
<dbReference type="InterPro" id="IPR016024">
    <property type="entry name" value="ARM-type_fold"/>
</dbReference>
<evidence type="ECO:0000313" key="8">
    <source>
        <dbReference type="EMBL" id="SZF02043.1"/>
    </source>
</evidence>
<feature type="compositionally biased region" description="Basic residues" evidence="7">
    <location>
        <begin position="1"/>
        <end position="18"/>
    </location>
</feature>
<dbReference type="Gene3D" id="1.25.10.10">
    <property type="entry name" value="Leucine-rich Repeat Variant"/>
    <property type="match status" value="2"/>
</dbReference>
<evidence type="ECO:0000256" key="2">
    <source>
        <dbReference type="ARBA" id="ARBA00016427"/>
    </source>
</evidence>
<sequence length="748" mass="83811">MPKKPHFGRGRRNHKELKRKRDDSRDSIPDANKRKRDNEGNEMAADYIGIGIENEEEQLEIERPFYGMLEEEEQEYFRRADELLESNNFPDEEQRSLFLANVYREAENKELKIACSQSCSRLMERLIILSTIEQKKRLFIKFAGNFSHLIRHRFASHCCEMLFKQSASAVSEELIAISKSKDNIDEEELPSMETLLLQTLDELEGNIISLITDRFASHTLRVLLIILDGRPLIETSTKSLVQSKRKEKVDVSHFSGISSSQLQSKRSVPSSFTYSVEKIVLDVIANLDTSFVRVLATHPTGNPTLQLLLELELTNPNLKKRLKTNEKTIMSFLLPDSLQEKDSESSILVNGLLYDPIGSRLLETVCSFAPGNLFKKIYNLFFKQRIAAILRNEISSYIAIRVLSRIGKQDLEDAVEATIPQIPGLLERNRTAAVRALVECCHARGVDTRVLINTISTAYGEHPETLLLKMTCMETTTLLSLTAPDGNDESKAQNNIQPKLSSAQLHGSLLAQSLLACPGPPSELIQNSLLSLPPQILLALSLLTTTSHIIQSALSPSLPVSFRRKLINSLLFSTHIPNEEQAPIISLSLSSVGSHVVDALLVSTAPPSDTAKRSATPLFSYAERISSILITQENTLRNSYSGRIVWRNWSLDIYKRARSDWVKKIKSITLPESKDPPIGLTTMPRKGADIIEDRPINLKTKAKSFGISGSNGEFLGEKSAIERAREKFAISKLANDRYSQGVVAKHNL</sequence>
<evidence type="ECO:0000256" key="5">
    <source>
        <dbReference type="ARBA" id="ARBA00030932"/>
    </source>
</evidence>
<dbReference type="SUPFAM" id="SSF48371">
    <property type="entry name" value="ARM repeat"/>
    <property type="match status" value="1"/>
</dbReference>
<dbReference type="InterPro" id="IPR011989">
    <property type="entry name" value="ARM-like"/>
</dbReference>
<dbReference type="GO" id="GO:0000472">
    <property type="term" value="P:endonucleolytic cleavage to generate mature 5'-end of SSU-rRNA from (SSU-rRNA, 5.8S rRNA, LSU-rRNA)"/>
    <property type="evidence" value="ECO:0007669"/>
    <property type="project" value="TreeGrafter"/>
</dbReference>
<protein>
    <recommendedName>
        <fullName evidence="2">Nucleolar protein 9</fullName>
    </recommendedName>
    <alternativeName>
        <fullName evidence="5 6">Pumilio domain-containing protein NOP9</fullName>
    </alternativeName>
</protein>
<feature type="compositionally biased region" description="Basic and acidic residues" evidence="7">
    <location>
        <begin position="19"/>
        <end position="39"/>
    </location>
</feature>
<evidence type="ECO:0000256" key="4">
    <source>
        <dbReference type="ARBA" id="ARBA00024893"/>
    </source>
</evidence>
<evidence type="ECO:0000256" key="6">
    <source>
        <dbReference type="ARBA" id="ARBA00031929"/>
    </source>
</evidence>
<dbReference type="InterPro" id="IPR001313">
    <property type="entry name" value="Pumilio_RNA-bd_rpt"/>
</dbReference>
<reference evidence="8 9" key="1">
    <citation type="submission" date="2017-11" db="EMBL/GenBank/DDBJ databases">
        <authorList>
            <person name="Kracher B."/>
        </authorList>
    </citation>
    <scope>NUCLEOTIDE SEQUENCE [LARGE SCALE GENOMIC DNA]</scope>
    <source>
        <strain evidence="8 9">RACE1</strain>
    </source>
</reference>
<keyword evidence="3" id="KW-0677">Repeat</keyword>
<dbReference type="EMBL" id="UNSH01000041">
    <property type="protein sequence ID" value="SZF02043.1"/>
    <property type="molecule type" value="Genomic_DNA"/>
</dbReference>
<evidence type="ECO:0000256" key="3">
    <source>
        <dbReference type="ARBA" id="ARBA00022737"/>
    </source>
</evidence>
<gene>
    <name evidence="8" type="ORF">BLGHR1_12820</name>
</gene>
<dbReference type="Proteomes" id="UP000275772">
    <property type="component" value="Unassembled WGS sequence"/>
</dbReference>
<dbReference type="PANTHER" id="PTHR13102:SF0">
    <property type="entry name" value="NUCLEOLAR PROTEIN 9"/>
    <property type="match status" value="1"/>
</dbReference>
<dbReference type="VEuPathDB" id="FungiDB:BLGHR1_12820"/>
<dbReference type="GO" id="GO:0005730">
    <property type="term" value="C:nucleolus"/>
    <property type="evidence" value="ECO:0007669"/>
    <property type="project" value="UniProtKB-SubCell"/>
</dbReference>
<accession>A0A383UNZ9</accession>